<organism evidence="1 2">
    <name type="scientific">Oopsacas minuta</name>
    <dbReference type="NCBI Taxonomy" id="111878"/>
    <lineage>
        <taxon>Eukaryota</taxon>
        <taxon>Metazoa</taxon>
        <taxon>Porifera</taxon>
        <taxon>Hexactinellida</taxon>
        <taxon>Hexasterophora</taxon>
        <taxon>Lyssacinosida</taxon>
        <taxon>Leucopsacidae</taxon>
        <taxon>Oopsacas</taxon>
    </lineage>
</organism>
<dbReference type="EMBL" id="JAKMXF010000301">
    <property type="protein sequence ID" value="KAI6651847.1"/>
    <property type="molecule type" value="Genomic_DNA"/>
</dbReference>
<dbReference type="Proteomes" id="UP001165289">
    <property type="component" value="Unassembled WGS sequence"/>
</dbReference>
<dbReference type="AlphaFoldDB" id="A0AAV7JST5"/>
<proteinExistence type="predicted"/>
<protein>
    <submittedName>
        <fullName evidence="1">Uncharacterized protein</fullName>
    </submittedName>
</protein>
<accession>A0AAV7JST5</accession>
<evidence type="ECO:0000313" key="1">
    <source>
        <dbReference type="EMBL" id="KAI6651847.1"/>
    </source>
</evidence>
<dbReference type="PANTHER" id="PTHR46114:SF1">
    <property type="entry name" value="ZAD DOMAIN-CONTAINING PROTEIN"/>
    <property type="match status" value="1"/>
</dbReference>
<keyword evidence="2" id="KW-1185">Reference proteome</keyword>
<evidence type="ECO:0000313" key="2">
    <source>
        <dbReference type="Proteomes" id="UP001165289"/>
    </source>
</evidence>
<gene>
    <name evidence="1" type="ORF">LOD99_4726</name>
</gene>
<comment type="caution">
    <text evidence="1">The sequence shown here is derived from an EMBL/GenBank/DDBJ whole genome shotgun (WGS) entry which is preliminary data.</text>
</comment>
<dbReference type="PANTHER" id="PTHR46114">
    <property type="entry name" value="APPLE DOMAIN-CONTAINING PROTEIN"/>
    <property type="match status" value="1"/>
</dbReference>
<sequence length="159" mass="18541">MKQFVKALDKNGAYSNYLCSAYRGLSIEKLKAGIFEGPQIRKLIKDGEFASHMTGVEATAWYSFVDVVKGFLGNIKVANYQNLVEGMLKNFHSLGTRMSTKLHYLYSHLERFLENLGDLSEEQGERFHQDIRTMEERYQGRWNTHILADYYWSHMRDCP</sequence>
<reference evidence="1 2" key="1">
    <citation type="journal article" date="2023" name="BMC Biol.">
        <title>The compact genome of the sponge Oopsacas minuta (Hexactinellida) is lacking key metazoan core genes.</title>
        <authorList>
            <person name="Santini S."/>
            <person name="Schenkelaars Q."/>
            <person name="Jourda C."/>
            <person name="Duchesne M."/>
            <person name="Belahbib H."/>
            <person name="Rocher C."/>
            <person name="Selva M."/>
            <person name="Riesgo A."/>
            <person name="Vervoort M."/>
            <person name="Leys S.P."/>
            <person name="Kodjabachian L."/>
            <person name="Le Bivic A."/>
            <person name="Borchiellini C."/>
            <person name="Claverie J.M."/>
            <person name="Renard E."/>
        </authorList>
    </citation>
    <scope>NUCLEOTIDE SEQUENCE [LARGE SCALE GENOMIC DNA]</scope>
    <source>
        <strain evidence="1">SPO-2</strain>
    </source>
</reference>
<name>A0AAV7JST5_9METZ</name>